<dbReference type="InterPro" id="IPR004919">
    <property type="entry name" value="GmrSD_N"/>
</dbReference>
<feature type="domain" description="GmrSD restriction endonucleases N-terminal" evidence="1">
    <location>
        <begin position="28"/>
        <end position="185"/>
    </location>
</feature>
<keyword evidence="3" id="KW-1185">Reference proteome</keyword>
<dbReference type="Proteomes" id="UP001317259">
    <property type="component" value="Unassembled WGS sequence"/>
</dbReference>
<gene>
    <name evidence="2" type="ORF">MF672_050085</name>
</gene>
<evidence type="ECO:0000259" key="1">
    <source>
        <dbReference type="Pfam" id="PF03235"/>
    </source>
</evidence>
<comment type="caution">
    <text evidence="2">The sequence shown here is derived from an EMBL/GenBank/DDBJ whole genome shotgun (WGS) entry which is preliminary data.</text>
</comment>
<reference evidence="2 3" key="1">
    <citation type="submission" date="2022-04" db="EMBL/GenBank/DDBJ databases">
        <title>Genome draft of Actinomadura sp. ATCC 31491.</title>
        <authorList>
            <person name="Shi X."/>
            <person name="Du Y."/>
        </authorList>
    </citation>
    <scope>NUCLEOTIDE SEQUENCE [LARGE SCALE GENOMIC DNA]</scope>
    <source>
        <strain evidence="2 3">ATCC 31491</strain>
    </source>
</reference>
<organism evidence="2 3">
    <name type="scientific">Actinomadura luzonensis</name>
    <dbReference type="NCBI Taxonomy" id="2805427"/>
    <lineage>
        <taxon>Bacteria</taxon>
        <taxon>Bacillati</taxon>
        <taxon>Actinomycetota</taxon>
        <taxon>Actinomycetes</taxon>
        <taxon>Streptosporangiales</taxon>
        <taxon>Thermomonosporaceae</taxon>
        <taxon>Actinomadura</taxon>
    </lineage>
</organism>
<dbReference type="EMBL" id="JAKRKC020000003">
    <property type="protein sequence ID" value="MCK2221907.1"/>
    <property type="molecule type" value="Genomic_DNA"/>
</dbReference>
<dbReference type="Pfam" id="PF03235">
    <property type="entry name" value="GmrSD_N"/>
    <property type="match status" value="1"/>
</dbReference>
<evidence type="ECO:0000313" key="2">
    <source>
        <dbReference type="EMBL" id="MCK2221907.1"/>
    </source>
</evidence>
<sequence length="368" mass="41766">MSSLEEEISQRRREIFADSYSMSIGEITNLYRDGEIDVHPEFQRIYRWDDLQKSRLIESILLGIPLPSIFVAQAESGAWDVVDGVQRLSTILQFQGVLKDDHGNLIPPVKLQGTKLLPSLAEKVWDDSNSSNSLTPAQRLDFKRAKLDLKIIKRESSSESKYDLFQRLNSYGAPATAQELRSCILISINAEFYGWLKDLALSEPFLETTSLNERLISEQYNYELAVRFLVFRQMKESTISAIGNLGEYLTEAISTMAQSATYDREAEGRRFRKTFELLAKSGGDDVFRRWNPARKRFQGAFLNTAFEVIALGLGCHIDSYTDATEVDALEKAKKFWSSSDYSSGFATGLRADTRMARSIPIGRNLFKK</sequence>
<dbReference type="PANTHER" id="PTHR39639">
    <property type="entry name" value="CHROMOSOME 16, WHOLE GENOME SHOTGUN SEQUENCE"/>
    <property type="match status" value="1"/>
</dbReference>
<dbReference type="RefSeq" id="WP_242383290.1">
    <property type="nucleotide sequence ID" value="NZ_JAKRKC020000003.1"/>
</dbReference>
<name>A0ABT0GBD4_9ACTN</name>
<proteinExistence type="predicted"/>
<dbReference type="PANTHER" id="PTHR39639:SF1">
    <property type="entry name" value="DUF262 DOMAIN-CONTAINING PROTEIN"/>
    <property type="match status" value="1"/>
</dbReference>
<evidence type="ECO:0000313" key="3">
    <source>
        <dbReference type="Proteomes" id="UP001317259"/>
    </source>
</evidence>
<accession>A0ABT0GBD4</accession>
<protein>
    <submittedName>
        <fullName evidence="2">DUF262 domain-containing protein</fullName>
    </submittedName>
</protein>